<keyword evidence="6" id="KW-1185">Reference proteome</keyword>
<dbReference type="InterPro" id="IPR012334">
    <property type="entry name" value="Pectin_lyas_fold"/>
</dbReference>
<feature type="signal peptide" evidence="3">
    <location>
        <begin position="1"/>
        <end position="18"/>
    </location>
</feature>
<feature type="domain" description="Rhamnogalacturonase A/B/Epimerase-like pectate lyase" evidence="4">
    <location>
        <begin position="76"/>
        <end position="293"/>
    </location>
</feature>
<dbReference type="EMBL" id="RXIC02000021">
    <property type="protein sequence ID" value="KAB1218226.1"/>
    <property type="molecule type" value="Genomic_DNA"/>
</dbReference>
<dbReference type="FunFam" id="2.160.20.10:FF:000046">
    <property type="entry name" value="Polygalacturonase QRT3"/>
    <property type="match status" value="1"/>
</dbReference>
<evidence type="ECO:0000313" key="5">
    <source>
        <dbReference type="EMBL" id="KAB1218226.1"/>
    </source>
</evidence>
<dbReference type="OrthoDB" id="1046782at2759"/>
<evidence type="ECO:0000256" key="2">
    <source>
        <dbReference type="ARBA" id="ARBA00022512"/>
    </source>
</evidence>
<protein>
    <submittedName>
        <fullName evidence="5">Polygalacturonase QRT3</fullName>
    </submittedName>
</protein>
<evidence type="ECO:0000256" key="1">
    <source>
        <dbReference type="ARBA" id="ARBA00004191"/>
    </source>
</evidence>
<proteinExistence type="predicted"/>
<dbReference type="Pfam" id="PF12708">
    <property type="entry name" value="Pect-lyase_RHGA_epim"/>
    <property type="match status" value="1"/>
</dbReference>
<sequence>MMLKKTIVLKLLVGFVYASIILDYAESSYSGVGGYHDEMRRIALVKAAHTVRNRASQPQSYSTVTLVPQRSRVHHATEYGADPTGRLDSTEALQQALSDAFGSQVDAHLMEGVADLGGAEVHLDGGTYTISHPLRLPNISGGNFMIHGGSIRASDNFPGNRHLIELWPSSSSLLYEDITLKDLMINSNFRGGGISVINSLRTTIDNCYISHFTTNGILIEGGHETYIRNSFIGQHINVGGSHREKDFSGIGINIMGNDNAVTDVVIFSASIGILVAGQANVLTGVHCYNKATGWGGTGIYIKAPGLTQTRILNSYFDFTGVVAEDPVQLQITGSFFLGNAFVLIKSLAGVVCGVNIVDNMFSGDYTGVKIVQLDQSNGPFTNIEQVIVDRNTVRGMVLKSTVARGSVWNNGTTWAVDFSKVLLFPDLIKNVQYTLHAGAKFPNHVLRNVSGNRVTVESDMPVTATLHVSVDQSMVGYI</sequence>
<dbReference type="PANTHER" id="PTHR33928">
    <property type="entry name" value="POLYGALACTURONASE QRT3"/>
    <property type="match status" value="1"/>
</dbReference>
<keyword evidence="2" id="KW-0134">Cell wall</keyword>
<keyword evidence="2" id="KW-0964">Secreted</keyword>
<dbReference type="InterPro" id="IPR011050">
    <property type="entry name" value="Pectin_lyase_fold/virulence"/>
</dbReference>
<dbReference type="PANTHER" id="PTHR33928:SF4">
    <property type="entry name" value="PECTATE LYASE SUPERFAMILY PROTEIN DOMAIN-CONTAINING PROTEIN"/>
    <property type="match status" value="1"/>
</dbReference>
<dbReference type="InterPro" id="IPR006626">
    <property type="entry name" value="PbH1"/>
</dbReference>
<dbReference type="SMART" id="SM00710">
    <property type="entry name" value="PbH1"/>
    <property type="match status" value="3"/>
</dbReference>
<comment type="subcellular location">
    <subcellularLocation>
        <location evidence="1">Secreted</location>
        <location evidence="1">Cell wall</location>
    </subcellularLocation>
</comment>
<dbReference type="InterPro" id="IPR039279">
    <property type="entry name" value="QRT3-like"/>
</dbReference>
<dbReference type="AlphaFoldDB" id="A0A6A1W1L9"/>
<gene>
    <name evidence="5" type="ORF">CJ030_MR3G026106</name>
</gene>
<evidence type="ECO:0000259" key="4">
    <source>
        <dbReference type="Pfam" id="PF12708"/>
    </source>
</evidence>
<keyword evidence="3" id="KW-0732">Signal</keyword>
<comment type="caution">
    <text evidence="5">The sequence shown here is derived from an EMBL/GenBank/DDBJ whole genome shotgun (WGS) entry which is preliminary data.</text>
</comment>
<dbReference type="GO" id="GO:0004650">
    <property type="term" value="F:polygalacturonase activity"/>
    <property type="evidence" value="ECO:0007669"/>
    <property type="project" value="InterPro"/>
</dbReference>
<feature type="chain" id="PRO_5025641190" evidence="3">
    <location>
        <begin position="19"/>
        <end position="478"/>
    </location>
</feature>
<evidence type="ECO:0000313" key="6">
    <source>
        <dbReference type="Proteomes" id="UP000516437"/>
    </source>
</evidence>
<accession>A0A6A1W1L9</accession>
<dbReference type="Gene3D" id="2.160.20.10">
    <property type="entry name" value="Single-stranded right-handed beta-helix, Pectin lyase-like"/>
    <property type="match status" value="1"/>
</dbReference>
<dbReference type="SUPFAM" id="SSF51126">
    <property type="entry name" value="Pectin lyase-like"/>
    <property type="match status" value="1"/>
</dbReference>
<name>A0A6A1W1L9_9ROSI</name>
<dbReference type="Proteomes" id="UP000516437">
    <property type="component" value="Chromosome 3"/>
</dbReference>
<organism evidence="5 6">
    <name type="scientific">Morella rubra</name>
    <name type="common">Chinese bayberry</name>
    <dbReference type="NCBI Taxonomy" id="262757"/>
    <lineage>
        <taxon>Eukaryota</taxon>
        <taxon>Viridiplantae</taxon>
        <taxon>Streptophyta</taxon>
        <taxon>Embryophyta</taxon>
        <taxon>Tracheophyta</taxon>
        <taxon>Spermatophyta</taxon>
        <taxon>Magnoliopsida</taxon>
        <taxon>eudicotyledons</taxon>
        <taxon>Gunneridae</taxon>
        <taxon>Pentapetalae</taxon>
        <taxon>rosids</taxon>
        <taxon>fabids</taxon>
        <taxon>Fagales</taxon>
        <taxon>Myricaceae</taxon>
        <taxon>Morella</taxon>
    </lineage>
</organism>
<reference evidence="5 6" key="1">
    <citation type="journal article" date="2019" name="Plant Biotechnol. J.">
        <title>The red bayberry genome and genetic basis of sex determination.</title>
        <authorList>
            <person name="Jia H.M."/>
            <person name="Jia H.J."/>
            <person name="Cai Q.L."/>
            <person name="Wang Y."/>
            <person name="Zhao H.B."/>
            <person name="Yang W.F."/>
            <person name="Wang G.Y."/>
            <person name="Li Y.H."/>
            <person name="Zhan D.L."/>
            <person name="Shen Y.T."/>
            <person name="Niu Q.F."/>
            <person name="Chang L."/>
            <person name="Qiu J."/>
            <person name="Zhao L."/>
            <person name="Xie H.B."/>
            <person name="Fu W.Y."/>
            <person name="Jin J."/>
            <person name="Li X.W."/>
            <person name="Jiao Y."/>
            <person name="Zhou C.C."/>
            <person name="Tu T."/>
            <person name="Chai C.Y."/>
            <person name="Gao J.L."/>
            <person name="Fan L.J."/>
            <person name="van de Weg E."/>
            <person name="Wang J.Y."/>
            <person name="Gao Z.S."/>
        </authorList>
    </citation>
    <scope>NUCLEOTIDE SEQUENCE [LARGE SCALE GENOMIC DNA]</scope>
    <source>
        <tissue evidence="5">Leaves</tissue>
    </source>
</reference>
<evidence type="ECO:0000256" key="3">
    <source>
        <dbReference type="SAM" id="SignalP"/>
    </source>
</evidence>
<dbReference type="InterPro" id="IPR024535">
    <property type="entry name" value="RHGA/B-epi-like_pectate_lyase"/>
</dbReference>